<dbReference type="InterPro" id="IPR013216">
    <property type="entry name" value="Methyltransf_11"/>
</dbReference>
<dbReference type="Proteomes" id="UP001217089">
    <property type="component" value="Unassembled WGS sequence"/>
</dbReference>
<evidence type="ECO:0000259" key="2">
    <source>
        <dbReference type="Pfam" id="PF08241"/>
    </source>
</evidence>
<sequence>MRESCKDNIQDHYIMSLTGHEENVSKFYSRVVDGNHDWNEGFLTFGLWKTKSGEPIPRPLCYRQLYDELLENSGILPHHNVLEVACGQGSGMKRINANFGCIIQGIDVSEANVKLGKRRLRDTGIEIIRGSATKMPYNDNAFDYIVCVEGGPHFNTREDFFKEAFRVLKPGGKLFMADVVTTKSVNELNFVNKFILKVGTRSWVVAPENITFGLDVYEQQFKNCGFINTNFTYIGHRVYPGYCAFNCKLSTMRQQARIRGVFEGYIGGPVIDISVKLLFSKKIIEYVFVEAVKPL</sequence>
<protein>
    <recommendedName>
        <fullName evidence="2">Methyltransferase type 11 domain-containing protein</fullName>
    </recommendedName>
</protein>
<keyword evidence="4" id="KW-1185">Reference proteome</keyword>
<dbReference type="CDD" id="cd02440">
    <property type="entry name" value="AdoMet_MTases"/>
    <property type="match status" value="1"/>
</dbReference>
<dbReference type="Pfam" id="PF08241">
    <property type="entry name" value="Methyltransf_11"/>
    <property type="match status" value="1"/>
</dbReference>
<evidence type="ECO:0000256" key="1">
    <source>
        <dbReference type="ARBA" id="ARBA00022679"/>
    </source>
</evidence>
<feature type="domain" description="Methyltransferase type 11" evidence="2">
    <location>
        <begin position="82"/>
        <end position="175"/>
    </location>
</feature>
<dbReference type="InterPro" id="IPR029063">
    <property type="entry name" value="SAM-dependent_MTases_sf"/>
</dbReference>
<dbReference type="PANTHER" id="PTHR44068">
    <property type="entry name" value="ZGC:194242"/>
    <property type="match status" value="1"/>
</dbReference>
<dbReference type="Gene3D" id="3.40.50.150">
    <property type="entry name" value="Vaccinia Virus protein VP39"/>
    <property type="match status" value="1"/>
</dbReference>
<reference evidence="3 4" key="1">
    <citation type="submission" date="2022-12" db="EMBL/GenBank/DDBJ databases">
        <title>Chromosome-level genome of Tegillarca granosa.</title>
        <authorList>
            <person name="Kim J."/>
        </authorList>
    </citation>
    <scope>NUCLEOTIDE SEQUENCE [LARGE SCALE GENOMIC DNA]</scope>
    <source>
        <strain evidence="3">Teg-2019</strain>
        <tissue evidence="3">Adductor muscle</tissue>
    </source>
</reference>
<dbReference type="EMBL" id="JARBDR010000917">
    <property type="protein sequence ID" value="KAJ8303040.1"/>
    <property type="molecule type" value="Genomic_DNA"/>
</dbReference>
<dbReference type="InterPro" id="IPR050447">
    <property type="entry name" value="Erg6_SMT_methyltransf"/>
</dbReference>
<organism evidence="3 4">
    <name type="scientific">Tegillarca granosa</name>
    <name type="common">Malaysian cockle</name>
    <name type="synonym">Anadara granosa</name>
    <dbReference type="NCBI Taxonomy" id="220873"/>
    <lineage>
        <taxon>Eukaryota</taxon>
        <taxon>Metazoa</taxon>
        <taxon>Spiralia</taxon>
        <taxon>Lophotrochozoa</taxon>
        <taxon>Mollusca</taxon>
        <taxon>Bivalvia</taxon>
        <taxon>Autobranchia</taxon>
        <taxon>Pteriomorphia</taxon>
        <taxon>Arcoida</taxon>
        <taxon>Arcoidea</taxon>
        <taxon>Arcidae</taxon>
        <taxon>Tegillarca</taxon>
    </lineage>
</organism>
<evidence type="ECO:0000313" key="4">
    <source>
        <dbReference type="Proteomes" id="UP001217089"/>
    </source>
</evidence>
<accession>A0ABQ9EHM3</accession>
<name>A0ABQ9EHM3_TEGGR</name>
<dbReference type="PANTHER" id="PTHR44068:SF11">
    <property type="entry name" value="GERANYL DIPHOSPHATE 2-C-METHYLTRANSFERASE"/>
    <property type="match status" value="1"/>
</dbReference>
<proteinExistence type="predicted"/>
<dbReference type="SUPFAM" id="SSF53335">
    <property type="entry name" value="S-adenosyl-L-methionine-dependent methyltransferases"/>
    <property type="match status" value="1"/>
</dbReference>
<gene>
    <name evidence="3" type="ORF">KUTeg_019436</name>
</gene>
<keyword evidence="1" id="KW-0808">Transferase</keyword>
<evidence type="ECO:0000313" key="3">
    <source>
        <dbReference type="EMBL" id="KAJ8303040.1"/>
    </source>
</evidence>
<comment type="caution">
    <text evidence="3">The sequence shown here is derived from an EMBL/GenBank/DDBJ whole genome shotgun (WGS) entry which is preliminary data.</text>
</comment>